<evidence type="ECO:0000313" key="2">
    <source>
        <dbReference type="EMBL" id="MBB5635038.1"/>
    </source>
</evidence>
<comment type="caution">
    <text evidence="2">The sequence shown here is derived from an EMBL/GenBank/DDBJ whole genome shotgun (WGS) entry which is preliminary data.</text>
</comment>
<accession>A0A7W8ZJQ1</accession>
<dbReference type="RefSeq" id="WP_183879346.1">
    <property type="nucleotide sequence ID" value="NZ_JACHCE010000001.1"/>
</dbReference>
<sequence>MFFQFILTILLGLVSPSTTNTNCNPKGDISVMQGEPITGGDTGQNPPPK</sequence>
<name>A0A7W8ZJQ1_9SPHI</name>
<organism evidence="2 3">
    <name type="scientific">Pedobacter cryoconitis</name>
    <dbReference type="NCBI Taxonomy" id="188932"/>
    <lineage>
        <taxon>Bacteria</taxon>
        <taxon>Pseudomonadati</taxon>
        <taxon>Bacteroidota</taxon>
        <taxon>Sphingobacteriia</taxon>
        <taxon>Sphingobacteriales</taxon>
        <taxon>Sphingobacteriaceae</taxon>
        <taxon>Pedobacter</taxon>
    </lineage>
</organism>
<proteinExistence type="predicted"/>
<reference evidence="2 3" key="1">
    <citation type="submission" date="2020-08" db="EMBL/GenBank/DDBJ databases">
        <title>Genomic Encyclopedia of Type Strains, Phase IV (KMG-V): Genome sequencing to study the core and pangenomes of soil and plant-associated prokaryotes.</title>
        <authorList>
            <person name="Whitman W."/>
        </authorList>
    </citation>
    <scope>NUCLEOTIDE SEQUENCE [LARGE SCALE GENOMIC DNA]</scope>
    <source>
        <strain evidence="2 3">S3M1</strain>
    </source>
</reference>
<feature type="region of interest" description="Disordered" evidence="1">
    <location>
        <begin position="21"/>
        <end position="49"/>
    </location>
</feature>
<gene>
    <name evidence="2" type="ORF">HDE68_000923</name>
</gene>
<dbReference type="EMBL" id="JACHCE010000001">
    <property type="protein sequence ID" value="MBB5635038.1"/>
    <property type="molecule type" value="Genomic_DNA"/>
</dbReference>
<dbReference type="Proteomes" id="UP000537204">
    <property type="component" value="Unassembled WGS sequence"/>
</dbReference>
<protein>
    <submittedName>
        <fullName evidence="2">Uncharacterized protein</fullName>
    </submittedName>
</protein>
<evidence type="ECO:0000313" key="3">
    <source>
        <dbReference type="Proteomes" id="UP000537204"/>
    </source>
</evidence>
<evidence type="ECO:0000256" key="1">
    <source>
        <dbReference type="SAM" id="MobiDB-lite"/>
    </source>
</evidence>
<dbReference type="AlphaFoldDB" id="A0A7W8ZJQ1"/>